<dbReference type="EMBL" id="CAIJDP010000084">
    <property type="protein sequence ID" value="CAD0007938.1"/>
    <property type="molecule type" value="Genomic_DNA"/>
</dbReference>
<dbReference type="Proteomes" id="UP000530060">
    <property type="component" value="Unassembled WGS sequence"/>
</dbReference>
<keyword evidence="2" id="KW-1185">Reference proteome</keyword>
<proteinExistence type="predicted"/>
<sequence length="448" mass="50213">MKIKNTFKFLIFAFIAIQLGSCTNTDAEQKFDQTPTERLNAQKKELSDLLLTSQYGWKAVYFTDNTQLGGFTHLFKFSNDGKVEMASDFDEDTDSYVSDYSVELSSTVSLLFSTKNRIHLLSDSNNFPTAALEGKGYKGDFQFLYYGQENGDIIFKTNRSFQELRFVKATADDWNNLSENIIMAENVVGGDDRPLFRMLETNDGTTKHQLDFVFDEAPRFATANSVETGYNMSYNMGIAYTPTGITVSPAVVVKGQNLTNFAYNESDGSFTATGTGGVSATIKYTNKPLILTDDYKVLLDGNPFKVYGYISPFLTNAPTTSTLCKSLLNEINANLPANQQLTRVQLYFNDGGYHYIEYRFSGGRPTLYHNVTTSENAVDKTIVLTHDSWQTATALIPAPALLKKIDDELTNSKGLYVKRENFKITYSNVIWTFTSANSNFRITTYALN</sequence>
<dbReference type="InterPro" id="IPR025396">
    <property type="entry name" value="DUF4302"/>
</dbReference>
<evidence type="ECO:0000313" key="1">
    <source>
        <dbReference type="EMBL" id="CAD0007938.1"/>
    </source>
</evidence>
<protein>
    <recommendedName>
        <fullName evidence="3">DUF4302 domain-containing protein</fullName>
    </recommendedName>
</protein>
<dbReference type="RefSeq" id="WP_180910240.1">
    <property type="nucleotide sequence ID" value="NZ_CAIJDP010000084.1"/>
</dbReference>
<comment type="caution">
    <text evidence="1">The sequence shown here is derived from an EMBL/GenBank/DDBJ whole genome shotgun (WGS) entry which is preliminary data.</text>
</comment>
<name>A0A6V6Z823_9FLAO</name>
<evidence type="ECO:0000313" key="2">
    <source>
        <dbReference type="Proteomes" id="UP000530060"/>
    </source>
</evidence>
<reference evidence="1 2" key="1">
    <citation type="submission" date="2020-06" db="EMBL/GenBank/DDBJ databases">
        <authorList>
            <person name="Criscuolo A."/>
        </authorList>
    </citation>
    <scope>NUCLEOTIDE SEQUENCE [LARGE SCALE GENOMIC DNA]</scope>
    <source>
        <strain evidence="2">CIP 111411</strain>
    </source>
</reference>
<evidence type="ECO:0008006" key="3">
    <source>
        <dbReference type="Google" id="ProtNLM"/>
    </source>
</evidence>
<dbReference type="Pfam" id="PF14135">
    <property type="entry name" value="DUF4302"/>
    <property type="match status" value="1"/>
</dbReference>
<gene>
    <name evidence="1" type="ORF">FLAT13_04129</name>
</gene>
<organism evidence="1 2">
    <name type="scientific">Flavobacterium salmonis</name>
    <dbReference type="NCBI Taxonomy" id="2654844"/>
    <lineage>
        <taxon>Bacteria</taxon>
        <taxon>Pseudomonadati</taxon>
        <taxon>Bacteroidota</taxon>
        <taxon>Flavobacteriia</taxon>
        <taxon>Flavobacteriales</taxon>
        <taxon>Flavobacteriaceae</taxon>
        <taxon>Flavobacterium</taxon>
    </lineage>
</organism>
<dbReference type="AlphaFoldDB" id="A0A6V6Z823"/>
<accession>A0A6V6Z823</accession>